<evidence type="ECO:0000256" key="6">
    <source>
        <dbReference type="HAMAP-Rule" id="MF_00479"/>
    </source>
</evidence>
<evidence type="ECO:0000313" key="9">
    <source>
        <dbReference type="Proteomes" id="UP000006322"/>
    </source>
</evidence>
<keyword evidence="6" id="KW-1133">Transmembrane helix</keyword>
<evidence type="ECO:0000256" key="4">
    <source>
        <dbReference type="ARBA" id="ARBA00022643"/>
    </source>
</evidence>
<dbReference type="GO" id="GO:0009055">
    <property type="term" value="F:electron transfer activity"/>
    <property type="evidence" value="ECO:0007669"/>
    <property type="project" value="InterPro"/>
</dbReference>
<reference evidence="9" key="1">
    <citation type="journal article" date="2014" name="Environ. Microbiol.">
        <title>Comparative genomics of the marine bacterial genus Glaciecola reveals the high degree of genomic diversity and genomic characteristic for cold adaptation.</title>
        <authorList>
            <person name="Qin Q.L."/>
            <person name="Xie B.B."/>
            <person name="Yu Y."/>
            <person name="Shu Y.L."/>
            <person name="Rong J.C."/>
            <person name="Zhang Y.J."/>
            <person name="Zhao D.L."/>
            <person name="Chen X.L."/>
            <person name="Zhang X.Y."/>
            <person name="Chen B."/>
            <person name="Zhou B.C."/>
            <person name="Zhang Y.Z."/>
        </authorList>
    </citation>
    <scope>NUCLEOTIDE SEQUENCE [LARGE SCALE GENOMIC DNA]</scope>
    <source>
        <strain evidence="9">LMG 21857</strain>
    </source>
</reference>
<dbReference type="Proteomes" id="UP000006322">
    <property type="component" value="Unassembled WGS sequence"/>
</dbReference>
<dbReference type="STRING" id="1129793.GPLA_4501"/>
<gene>
    <name evidence="6 8" type="primary">rnfG</name>
    <name evidence="8" type="ORF">GPLA_4501</name>
</gene>
<comment type="caution">
    <text evidence="8">The sequence shown here is derived from an EMBL/GenBank/DDBJ whole genome shotgun (WGS) entry which is preliminary data.</text>
</comment>
<keyword evidence="6" id="KW-1278">Translocase</keyword>
<dbReference type="EMBL" id="BAER01000133">
    <property type="protein sequence ID" value="GAC35380.1"/>
    <property type="molecule type" value="Genomic_DNA"/>
</dbReference>
<dbReference type="InterPro" id="IPR010209">
    <property type="entry name" value="Ion_transpt_RnfG/RsxG"/>
</dbReference>
<keyword evidence="1 6" id="KW-0813">Transport</keyword>
<dbReference type="InterPro" id="IPR007329">
    <property type="entry name" value="FMN-bd"/>
</dbReference>
<evidence type="ECO:0000256" key="1">
    <source>
        <dbReference type="ARBA" id="ARBA00022448"/>
    </source>
</evidence>
<dbReference type="PANTHER" id="PTHR36118">
    <property type="entry name" value="ION-TRANSLOCATING OXIDOREDUCTASE COMPLEX SUBUNIT G"/>
    <property type="match status" value="1"/>
</dbReference>
<feature type="modified residue" description="FMN phosphoryl threonine" evidence="6">
    <location>
        <position position="176"/>
    </location>
</feature>
<dbReference type="PANTHER" id="PTHR36118:SF1">
    <property type="entry name" value="ION-TRANSLOCATING OXIDOREDUCTASE COMPLEX SUBUNIT G"/>
    <property type="match status" value="1"/>
</dbReference>
<sequence length="219" mass="24087">MKRIIAKNGLILGLFAVITSGLIALTFFGTQEQIEYQRQQTLLTIFDELVPQGSYNNEMQHDCVFVTSMDYLGSKTPHHIYRATLDGAPTAAVIETTAPNGYSGRIELVVGVTGESTVSGVRILNHKETPGLGDKIDLRVSEWVLGFDDQNLNPQNTSDWAVKKDGGQFDQFTGATITPRAVVSAVKRAIEYYQLNQQAIFSASNECRSEFASKGNAYE</sequence>
<keyword evidence="6" id="KW-0472">Membrane</keyword>
<dbReference type="GO" id="GO:0005886">
    <property type="term" value="C:plasma membrane"/>
    <property type="evidence" value="ECO:0007669"/>
    <property type="project" value="UniProtKB-SubCell"/>
</dbReference>
<dbReference type="NCBIfam" id="TIGR01947">
    <property type="entry name" value="rnfG"/>
    <property type="match status" value="1"/>
</dbReference>
<evidence type="ECO:0000259" key="7">
    <source>
        <dbReference type="SMART" id="SM00900"/>
    </source>
</evidence>
<keyword evidence="6" id="KW-0997">Cell inner membrane</keyword>
<comment type="function">
    <text evidence="6">Part of a membrane-bound complex that couples electron transfer with translocation of ions across the membrane.</text>
</comment>
<name>K7AJH6_9ALTE</name>
<organism evidence="8 9">
    <name type="scientific">Paraglaciecola polaris LMG 21857</name>
    <dbReference type="NCBI Taxonomy" id="1129793"/>
    <lineage>
        <taxon>Bacteria</taxon>
        <taxon>Pseudomonadati</taxon>
        <taxon>Pseudomonadota</taxon>
        <taxon>Gammaproteobacteria</taxon>
        <taxon>Alteromonadales</taxon>
        <taxon>Alteromonadaceae</taxon>
        <taxon>Paraglaciecola</taxon>
    </lineage>
</organism>
<dbReference type="NCBIfam" id="NF002519">
    <property type="entry name" value="PRK01908.1"/>
    <property type="match status" value="1"/>
</dbReference>
<evidence type="ECO:0000313" key="8">
    <source>
        <dbReference type="EMBL" id="GAC35380.1"/>
    </source>
</evidence>
<dbReference type="GO" id="GO:0010181">
    <property type="term" value="F:FMN binding"/>
    <property type="evidence" value="ECO:0007669"/>
    <property type="project" value="InterPro"/>
</dbReference>
<keyword evidence="4 6" id="KW-0288">FMN</keyword>
<dbReference type="AlphaFoldDB" id="K7AJH6"/>
<comment type="subunit">
    <text evidence="6">The complex is composed of six subunits: RnfA, RnfB, RnfC, RnfD, RnfE and RnfG.</text>
</comment>
<dbReference type="GO" id="GO:0022900">
    <property type="term" value="P:electron transport chain"/>
    <property type="evidence" value="ECO:0007669"/>
    <property type="project" value="UniProtKB-UniRule"/>
</dbReference>
<dbReference type="EC" id="7.-.-.-" evidence="6"/>
<protein>
    <recommendedName>
        <fullName evidence="6">Ion-translocating oxidoreductase complex subunit G</fullName>
        <ecNumber evidence="6">7.-.-.-</ecNumber>
    </recommendedName>
    <alternativeName>
        <fullName evidence="6">Rnf electron transport complex subunit G</fullName>
    </alternativeName>
</protein>
<keyword evidence="9" id="KW-1185">Reference proteome</keyword>
<dbReference type="RefSeq" id="WP_007107142.1">
    <property type="nucleotide sequence ID" value="NZ_BAER01000133.1"/>
</dbReference>
<keyword evidence="5 6" id="KW-0249">Electron transport</keyword>
<keyword evidence="3 6" id="KW-0285">Flavoprotein</keyword>
<keyword evidence="6" id="KW-0812">Transmembrane</keyword>
<dbReference type="SMART" id="SM00900">
    <property type="entry name" value="FMN_bind"/>
    <property type="match status" value="1"/>
</dbReference>
<comment type="subcellular location">
    <subcellularLocation>
        <location evidence="6">Cell inner membrane</location>
        <topology evidence="6">Single-pass membrane protein</topology>
    </subcellularLocation>
</comment>
<dbReference type="PIRSF" id="PIRSF006091">
    <property type="entry name" value="E_trnsport_RnfG"/>
    <property type="match status" value="1"/>
</dbReference>
<feature type="domain" description="FMN-binding" evidence="7">
    <location>
        <begin position="101"/>
        <end position="193"/>
    </location>
</feature>
<proteinExistence type="inferred from homology"/>
<evidence type="ECO:0000256" key="3">
    <source>
        <dbReference type="ARBA" id="ARBA00022630"/>
    </source>
</evidence>
<comment type="cofactor">
    <cofactor evidence="6">
        <name>FMN</name>
        <dbReference type="ChEBI" id="CHEBI:58210"/>
    </cofactor>
</comment>
<dbReference type="Pfam" id="PF04205">
    <property type="entry name" value="FMN_bind"/>
    <property type="match status" value="1"/>
</dbReference>
<accession>K7AJH6</accession>
<comment type="similarity">
    <text evidence="6">Belongs to the RnfG family.</text>
</comment>
<evidence type="ECO:0000256" key="5">
    <source>
        <dbReference type="ARBA" id="ARBA00022982"/>
    </source>
</evidence>
<evidence type="ECO:0000256" key="2">
    <source>
        <dbReference type="ARBA" id="ARBA00022553"/>
    </source>
</evidence>
<dbReference type="OrthoDB" id="9784165at2"/>
<keyword evidence="6" id="KW-1003">Cell membrane</keyword>
<dbReference type="HAMAP" id="MF_00479">
    <property type="entry name" value="RsxG_RnfG"/>
    <property type="match status" value="1"/>
</dbReference>
<keyword evidence="2 6" id="KW-0597">Phosphoprotein</keyword>